<dbReference type="PANTHER" id="PTHR33712">
    <property type="entry name" value="LIGHT-INDEPENDENT PROTOCHLOROPHYLLIDE REDUCTASE SUBUNIT B"/>
    <property type="match status" value="1"/>
</dbReference>
<comment type="similarity">
    <text evidence="12">Belongs to the NifD/NifK/NifE/NifN family.</text>
</comment>
<evidence type="ECO:0000313" key="15">
    <source>
        <dbReference type="Proteomes" id="UP000014155"/>
    </source>
</evidence>
<dbReference type="Gene3D" id="3.20.20.70">
    <property type="entry name" value="Aldolase class I"/>
    <property type="match status" value="1"/>
</dbReference>
<evidence type="ECO:0000259" key="13">
    <source>
        <dbReference type="PROSITE" id="PS51918"/>
    </source>
</evidence>
<dbReference type="InterPro" id="IPR013785">
    <property type="entry name" value="Aldolase_TIM"/>
</dbReference>
<dbReference type="SFLD" id="SFLDG01068">
    <property type="entry name" value="FeMo_cofactor_biosynthesis_pro"/>
    <property type="match status" value="1"/>
</dbReference>
<evidence type="ECO:0000256" key="6">
    <source>
        <dbReference type="ARBA" id="ARBA00022723"/>
    </source>
</evidence>
<dbReference type="Proteomes" id="UP000014155">
    <property type="component" value="Unassembled WGS sequence"/>
</dbReference>
<comment type="caution">
    <text evidence="14">The sequence shown here is derived from an EMBL/GenBank/DDBJ whole genome shotgun (WGS) entry which is preliminary data.</text>
</comment>
<keyword evidence="5" id="KW-0949">S-adenosyl-L-methionine</keyword>
<comment type="cofactor">
    <cofactor evidence="1">
        <name>[4Fe-4S] cluster</name>
        <dbReference type="ChEBI" id="CHEBI:49883"/>
    </cofactor>
</comment>
<dbReference type="PROSITE" id="PS00699">
    <property type="entry name" value="NITROGENASE_1_1"/>
    <property type="match status" value="1"/>
</dbReference>
<dbReference type="Pfam" id="PF00148">
    <property type="entry name" value="Oxidored_nitro"/>
    <property type="match status" value="1"/>
</dbReference>
<dbReference type="AlphaFoldDB" id="S0FQI5"/>
<dbReference type="SUPFAM" id="SSF53807">
    <property type="entry name" value="Helical backbone' metal receptor"/>
    <property type="match status" value="1"/>
</dbReference>
<evidence type="ECO:0000313" key="14">
    <source>
        <dbReference type="EMBL" id="EMS71424.1"/>
    </source>
</evidence>
<dbReference type="InterPro" id="IPR034165">
    <property type="entry name" value="NifB_C"/>
</dbReference>
<keyword evidence="9 12" id="KW-0535">Nitrogen fixation</keyword>
<name>S0FQI5_RUMCE</name>
<dbReference type="eggNOG" id="COG0535">
    <property type="taxonomic scope" value="Bacteria"/>
</dbReference>
<dbReference type="InterPro" id="IPR036105">
    <property type="entry name" value="DiNase_FeMo-co_biosyn_sf"/>
</dbReference>
<keyword evidence="15" id="KW-1185">Reference proteome</keyword>
<dbReference type="EMBL" id="AORV01000038">
    <property type="protein sequence ID" value="EMS71424.1"/>
    <property type="molecule type" value="Genomic_DNA"/>
</dbReference>
<evidence type="ECO:0000256" key="9">
    <source>
        <dbReference type="ARBA" id="ARBA00023231"/>
    </source>
</evidence>
<keyword evidence="7" id="KW-0408">Iron</keyword>
<evidence type="ECO:0000256" key="1">
    <source>
        <dbReference type="ARBA" id="ARBA00001966"/>
    </source>
</evidence>
<dbReference type="InterPro" id="IPR007197">
    <property type="entry name" value="rSAM"/>
</dbReference>
<dbReference type="STRING" id="1195236.CTER_2707"/>
<dbReference type="CDD" id="cd01335">
    <property type="entry name" value="Radical_SAM"/>
    <property type="match status" value="1"/>
</dbReference>
<dbReference type="InterPro" id="IPR003731">
    <property type="entry name" value="Di-Nase_FeMo-co_biosynth"/>
</dbReference>
<dbReference type="PROSITE" id="PS51918">
    <property type="entry name" value="RADICAL_SAM"/>
    <property type="match status" value="1"/>
</dbReference>
<dbReference type="eggNOG" id="COG2710">
    <property type="taxonomic scope" value="Bacteria"/>
</dbReference>
<keyword evidence="6" id="KW-0479">Metal-binding</keyword>
<dbReference type="Gene3D" id="3.40.50.1980">
    <property type="entry name" value="Nitrogenase molybdenum iron protein domain"/>
    <property type="match status" value="3"/>
</dbReference>
<dbReference type="SFLD" id="SFLDS00029">
    <property type="entry name" value="Radical_SAM"/>
    <property type="match status" value="1"/>
</dbReference>
<dbReference type="InterPro" id="IPR000385">
    <property type="entry name" value="MoaA_NifB_PqqE_Fe-S-bd_CS"/>
</dbReference>
<comment type="function">
    <text evidence="2">Involved in the biosynthesis of the iron-molybdenum cofactor (FeMo-co or M-cluster) found in the dinitrogenase enzyme of the nitrogenase complex in nitrogen-fixing microorganisms. NifB catalyzes the crucial step of radical SAM-dependent carbide insertion that occurs concomitant with the insertion of a 9th sulfur and the rearrangement/coupling of two [4Fe-4S] clusters into a [8Fe-9S-C] cluster, the precursor to the M-cluster.</text>
</comment>
<dbReference type="Gene3D" id="3.30.420.130">
    <property type="entry name" value="Dinitrogenase iron-molybdenum cofactor biosynthesis domain"/>
    <property type="match status" value="1"/>
</dbReference>
<evidence type="ECO:0000256" key="3">
    <source>
        <dbReference type="ARBA" id="ARBA00021702"/>
    </source>
</evidence>
<feature type="domain" description="Radical SAM core" evidence="13">
    <location>
        <begin position="478"/>
        <end position="720"/>
    </location>
</feature>
<dbReference type="InterPro" id="IPR050152">
    <property type="entry name" value="ChlB/BchB/BchZ"/>
</dbReference>
<evidence type="ECO:0000256" key="12">
    <source>
        <dbReference type="RuleBase" id="RU004021"/>
    </source>
</evidence>
<dbReference type="Pfam" id="PF02579">
    <property type="entry name" value="Nitro_FeMo-Co"/>
    <property type="match status" value="1"/>
</dbReference>
<evidence type="ECO:0000256" key="10">
    <source>
        <dbReference type="ARBA" id="ARBA00030926"/>
    </source>
</evidence>
<dbReference type="SUPFAM" id="SSF53146">
    <property type="entry name" value="Nitrogenase accessory factor-like"/>
    <property type="match status" value="1"/>
</dbReference>
<evidence type="ECO:0000256" key="2">
    <source>
        <dbReference type="ARBA" id="ARBA00003522"/>
    </source>
</evidence>
<proteinExistence type="inferred from homology"/>
<gene>
    <name evidence="14" type="ORF">CTER_2707</name>
</gene>
<evidence type="ECO:0000256" key="11">
    <source>
        <dbReference type="ARBA" id="ARBA00032102"/>
    </source>
</evidence>
<dbReference type="Pfam" id="PF04055">
    <property type="entry name" value="Radical_SAM"/>
    <property type="match status" value="1"/>
</dbReference>
<dbReference type="GO" id="GO:0016163">
    <property type="term" value="F:nitrogenase activity"/>
    <property type="evidence" value="ECO:0007669"/>
    <property type="project" value="InterPro"/>
</dbReference>
<dbReference type="InterPro" id="IPR000318">
    <property type="entry name" value="Nase_comp1_CS"/>
</dbReference>
<evidence type="ECO:0000256" key="8">
    <source>
        <dbReference type="ARBA" id="ARBA00023014"/>
    </source>
</evidence>
<dbReference type="Gene3D" id="1.20.89.10">
    <property type="entry name" value="Nitrogenase Molybdenum-iron Protein, subunit B, domain 4"/>
    <property type="match status" value="1"/>
</dbReference>
<accession>S0FQI5</accession>
<dbReference type="GO" id="GO:0046872">
    <property type="term" value="F:metal ion binding"/>
    <property type="evidence" value="ECO:0007669"/>
    <property type="project" value="UniProtKB-KW"/>
</dbReference>
<reference evidence="14 15" key="1">
    <citation type="journal article" date="2013" name="Genome Announc.">
        <title>Draft Genome Sequence of the Cellulolytic, Mesophilic, Anaerobic Bacterium Clostridium termitidis Strain CT1112 (DSM 5398).</title>
        <authorList>
            <person name="Lal S."/>
            <person name="Ramachandran U."/>
            <person name="Zhang X."/>
            <person name="Munir R."/>
            <person name="Sparling R."/>
            <person name="Levin D.B."/>
        </authorList>
    </citation>
    <scope>NUCLEOTIDE SEQUENCE [LARGE SCALE GENOMIC DNA]</scope>
    <source>
        <strain evidence="14 15">CT1112</strain>
    </source>
</reference>
<dbReference type="SFLD" id="SFLDF00281">
    <property type="entry name" value="FeMo_cofactor_biosynthesis_pro"/>
    <property type="match status" value="1"/>
</dbReference>
<dbReference type="RefSeq" id="WP_004626538.1">
    <property type="nucleotide sequence ID" value="NZ_AORV01000038.1"/>
</dbReference>
<dbReference type="InterPro" id="IPR058240">
    <property type="entry name" value="rSAM_sf"/>
</dbReference>
<dbReference type="GO" id="GO:0051539">
    <property type="term" value="F:4 iron, 4 sulfur cluster binding"/>
    <property type="evidence" value="ECO:0007669"/>
    <property type="project" value="UniProtKB-KW"/>
</dbReference>
<sequence length="864" mass="94837">MSANLVNLNVNPCKMCMPMGAVSALCGIKSCMSILHGSQGCATYIRRHMATHYNEPVDIASSSLTEEGTVFGGEANLLKGLRNLIDLYAPEAIGVCTTCLAETIGEDVGAIVKKFYEQNPGTGVKIIHVAAPGYGGTQNEGWFAAIRAVLEQTEQSTAPNGKINVITPMISPADTRWLKDLLTRAGMDFILLPDLSDNLDGVTEKRYNRLKTGGTSLSDIVKMAGARLTVEFSEFTDEKTSPAAYLYETYRVPYVKLPLPVGVRGMDQLLTTLEDAGGAVTVDMIKARGRYLDAMVDSHKYCAKARAAVFGEPDFVTAVIRLCCENGILPLLAATGSVSPRLKELLNAEFEDYKDFYPAEEMAILDDSDFDEIERYCRQFGVNLLIGSSDGRRIAHKLDIPLIRCAFPIHDYVGGQRVRMLGFEGSLNLLDQAANCMLEKTETGFRGVLYDRFFKTRPAPPADIHAKTASHPCFGEHACKNARVHLPVAPKCNIQCNYCLRNFDCMNESRPGVASKILTPAEALERYMKLKESMPNLTVVGIAGPGDALANFEETRETLRLIREYDADITFCIATNGLMLPMYVPELKKLGVSHVTVTVNAVDPSVGAKIYQHINYMGKMYTGTEGASILLANQLAGIKMLADADIMCKVNCVALKGINDRHIFEVTKQAAALGAFMTNIMPHIPVRGSSFEALDRMTNMEIKAIREVCGINIKQMAHCRQCRSDAAGTLDEDISIHLREKPAPKTRPYKRFAVATKSGAIVDIHFGHAKEFYIFESDGEDTRFVETRKVSRYCNGLECGDKEDRWESVIGAVADCEAVLALRIGLVPEKRLKENGIDAIATYERVETAVTLAARERSVMNGIA</sequence>
<dbReference type="InterPro" id="IPR000510">
    <property type="entry name" value="Nase/OxRdtase_comp1"/>
</dbReference>
<evidence type="ECO:0000256" key="7">
    <source>
        <dbReference type="ARBA" id="ARBA00023004"/>
    </source>
</evidence>
<dbReference type="PROSITE" id="PS01305">
    <property type="entry name" value="MOAA_NIFB_PQQE"/>
    <property type="match status" value="1"/>
</dbReference>
<dbReference type="CDD" id="cd00852">
    <property type="entry name" value="NifB"/>
    <property type="match status" value="1"/>
</dbReference>
<organism evidence="14 15">
    <name type="scientific">Ruminiclostridium cellobioparum subsp. termitidis CT1112</name>
    <dbReference type="NCBI Taxonomy" id="1195236"/>
    <lineage>
        <taxon>Bacteria</taxon>
        <taxon>Bacillati</taxon>
        <taxon>Bacillota</taxon>
        <taxon>Clostridia</taxon>
        <taxon>Eubacteriales</taxon>
        <taxon>Oscillospiraceae</taxon>
        <taxon>Ruminiclostridium</taxon>
    </lineage>
</organism>
<keyword evidence="8" id="KW-0411">Iron-sulfur</keyword>
<keyword evidence="4" id="KW-0004">4Fe-4S</keyword>
<dbReference type="SFLD" id="SFLDG01067">
    <property type="entry name" value="SPASM/twitch_domain_containing"/>
    <property type="match status" value="1"/>
</dbReference>
<protein>
    <recommendedName>
        <fullName evidence="3">FeMo cofactor biosynthesis protein NifB</fullName>
    </recommendedName>
    <alternativeName>
        <fullName evidence="11">Nitrogenase cofactor maturase NifB</fullName>
    </alternativeName>
    <alternativeName>
        <fullName evidence="10">Radical SAM assemblase NifB</fullName>
    </alternativeName>
</protein>
<evidence type="ECO:0000256" key="5">
    <source>
        <dbReference type="ARBA" id="ARBA00022691"/>
    </source>
</evidence>
<dbReference type="PATRIC" id="fig|1195236.3.peg.3028"/>
<evidence type="ECO:0000256" key="4">
    <source>
        <dbReference type="ARBA" id="ARBA00022485"/>
    </source>
</evidence>
<dbReference type="PANTHER" id="PTHR33712:SF7">
    <property type="entry name" value="LIGHT-INDEPENDENT PROTOCHLOROPHYLLIDE REDUCTASE SUBUNIT B"/>
    <property type="match status" value="1"/>
</dbReference>
<dbReference type="SUPFAM" id="SSF102114">
    <property type="entry name" value="Radical SAM enzymes"/>
    <property type="match status" value="1"/>
</dbReference>